<dbReference type="GO" id="GO:0000976">
    <property type="term" value="F:transcription cis-regulatory region binding"/>
    <property type="evidence" value="ECO:0007669"/>
    <property type="project" value="TreeGrafter"/>
</dbReference>
<dbReference type="PANTHER" id="PTHR30055">
    <property type="entry name" value="HTH-TYPE TRANSCRIPTIONAL REGULATOR RUTR"/>
    <property type="match status" value="1"/>
</dbReference>
<keyword evidence="1" id="KW-0805">Transcription regulation</keyword>
<dbReference type="Pfam" id="PF00440">
    <property type="entry name" value="TetR_N"/>
    <property type="match status" value="1"/>
</dbReference>
<organism evidence="7 8">
    <name type="scientific">Actinoplanes siamensis</name>
    <dbReference type="NCBI Taxonomy" id="1223317"/>
    <lineage>
        <taxon>Bacteria</taxon>
        <taxon>Bacillati</taxon>
        <taxon>Actinomycetota</taxon>
        <taxon>Actinomycetes</taxon>
        <taxon>Micromonosporales</taxon>
        <taxon>Micromonosporaceae</taxon>
        <taxon>Actinoplanes</taxon>
    </lineage>
</organism>
<evidence type="ECO:0000259" key="6">
    <source>
        <dbReference type="PROSITE" id="PS50977"/>
    </source>
</evidence>
<dbReference type="InterPro" id="IPR036271">
    <property type="entry name" value="Tet_transcr_reg_TetR-rel_C_sf"/>
</dbReference>
<feature type="domain" description="HTH tetR-type" evidence="6">
    <location>
        <begin position="23"/>
        <end position="83"/>
    </location>
</feature>
<dbReference type="EMBL" id="BOMW01000015">
    <property type="protein sequence ID" value="GIF04058.1"/>
    <property type="molecule type" value="Genomic_DNA"/>
</dbReference>
<evidence type="ECO:0000256" key="1">
    <source>
        <dbReference type="ARBA" id="ARBA00023015"/>
    </source>
</evidence>
<sequence length="219" mass="23365">MRDTVMVMTPAPAGRRRGPSKGDLREKAILDTARELLARKPLAEITIDELAAGAEISRSTFYFYFDSKLAVVVALLHGLADELGRDAGPWLDGTGPDAPALRRSLSALAAIWRDQGRLIAGALAAAPGCPPIARWRAGLREAHVDRLAARIARDRAAGLAPDGPAPRVLAELIDDLRTAAFAAATDPEALVDDLVTVELRMLYADFPETALGRMIGQAP</sequence>
<comment type="caution">
    <text evidence="7">The sequence shown here is derived from an EMBL/GenBank/DDBJ whole genome shotgun (WGS) entry which is preliminary data.</text>
</comment>
<evidence type="ECO:0000256" key="5">
    <source>
        <dbReference type="SAM" id="MobiDB-lite"/>
    </source>
</evidence>
<feature type="region of interest" description="Disordered" evidence="5">
    <location>
        <begin position="1"/>
        <end position="22"/>
    </location>
</feature>
<gene>
    <name evidence="7" type="ORF">Asi03nite_15960</name>
</gene>
<dbReference type="InterPro" id="IPR009057">
    <property type="entry name" value="Homeodomain-like_sf"/>
</dbReference>
<dbReference type="Gene3D" id="1.10.10.60">
    <property type="entry name" value="Homeodomain-like"/>
    <property type="match status" value="1"/>
</dbReference>
<dbReference type="SUPFAM" id="SSF48498">
    <property type="entry name" value="Tetracyclin repressor-like, C-terminal domain"/>
    <property type="match status" value="1"/>
</dbReference>
<dbReference type="InterPro" id="IPR049397">
    <property type="entry name" value="EthR_C"/>
</dbReference>
<reference evidence="7" key="1">
    <citation type="submission" date="2021-01" db="EMBL/GenBank/DDBJ databases">
        <title>Whole genome shotgun sequence of Actinoplanes siamensis NBRC 109076.</title>
        <authorList>
            <person name="Komaki H."/>
            <person name="Tamura T."/>
        </authorList>
    </citation>
    <scope>NUCLEOTIDE SEQUENCE</scope>
    <source>
        <strain evidence="7">NBRC 109076</strain>
    </source>
</reference>
<dbReference type="PANTHER" id="PTHR30055:SF184">
    <property type="entry name" value="HTH-TYPE TRANSCRIPTIONAL REGULATOR ETHR"/>
    <property type="match status" value="1"/>
</dbReference>
<dbReference type="FunFam" id="1.10.10.60:FF:000141">
    <property type="entry name" value="TetR family transcriptional regulator"/>
    <property type="match status" value="1"/>
</dbReference>
<keyword evidence="3" id="KW-0804">Transcription</keyword>
<keyword evidence="8" id="KW-1185">Reference proteome</keyword>
<dbReference type="AlphaFoldDB" id="A0A919TIP9"/>
<dbReference type="InterPro" id="IPR001647">
    <property type="entry name" value="HTH_TetR"/>
</dbReference>
<dbReference type="Pfam" id="PF21313">
    <property type="entry name" value="EthR_C"/>
    <property type="match status" value="1"/>
</dbReference>
<evidence type="ECO:0000313" key="8">
    <source>
        <dbReference type="Proteomes" id="UP000629619"/>
    </source>
</evidence>
<accession>A0A919TIP9</accession>
<dbReference type="PRINTS" id="PR00455">
    <property type="entry name" value="HTHTETR"/>
</dbReference>
<evidence type="ECO:0000256" key="4">
    <source>
        <dbReference type="PROSITE-ProRule" id="PRU00335"/>
    </source>
</evidence>
<feature type="DNA-binding region" description="H-T-H motif" evidence="4">
    <location>
        <begin position="46"/>
        <end position="65"/>
    </location>
</feature>
<dbReference type="Proteomes" id="UP000629619">
    <property type="component" value="Unassembled WGS sequence"/>
</dbReference>
<dbReference type="SUPFAM" id="SSF46689">
    <property type="entry name" value="Homeodomain-like"/>
    <property type="match status" value="1"/>
</dbReference>
<keyword evidence="2 4" id="KW-0238">DNA-binding</keyword>
<evidence type="ECO:0000256" key="2">
    <source>
        <dbReference type="ARBA" id="ARBA00023125"/>
    </source>
</evidence>
<dbReference type="GO" id="GO:0003700">
    <property type="term" value="F:DNA-binding transcription factor activity"/>
    <property type="evidence" value="ECO:0007669"/>
    <property type="project" value="TreeGrafter"/>
</dbReference>
<dbReference type="InterPro" id="IPR050109">
    <property type="entry name" value="HTH-type_TetR-like_transc_reg"/>
</dbReference>
<protein>
    <submittedName>
        <fullName evidence="7">TetR family transcriptional regulator</fullName>
    </submittedName>
</protein>
<evidence type="ECO:0000256" key="3">
    <source>
        <dbReference type="ARBA" id="ARBA00023163"/>
    </source>
</evidence>
<dbReference type="GO" id="GO:0045892">
    <property type="term" value="P:negative regulation of DNA-templated transcription"/>
    <property type="evidence" value="ECO:0007669"/>
    <property type="project" value="UniProtKB-ARBA"/>
</dbReference>
<dbReference type="Gene3D" id="1.10.357.10">
    <property type="entry name" value="Tetracycline Repressor, domain 2"/>
    <property type="match status" value="1"/>
</dbReference>
<name>A0A919TIP9_9ACTN</name>
<dbReference type="PROSITE" id="PS50977">
    <property type="entry name" value="HTH_TETR_2"/>
    <property type="match status" value="1"/>
</dbReference>
<evidence type="ECO:0000313" key="7">
    <source>
        <dbReference type="EMBL" id="GIF04058.1"/>
    </source>
</evidence>
<proteinExistence type="predicted"/>